<proteinExistence type="predicted"/>
<dbReference type="EMBL" id="MU266576">
    <property type="protein sequence ID" value="KAH7920496.1"/>
    <property type="molecule type" value="Genomic_DNA"/>
</dbReference>
<keyword evidence="2" id="KW-1185">Reference proteome</keyword>
<organism evidence="1 2">
    <name type="scientific">Leucogyrophana mollusca</name>
    <dbReference type="NCBI Taxonomy" id="85980"/>
    <lineage>
        <taxon>Eukaryota</taxon>
        <taxon>Fungi</taxon>
        <taxon>Dikarya</taxon>
        <taxon>Basidiomycota</taxon>
        <taxon>Agaricomycotina</taxon>
        <taxon>Agaricomycetes</taxon>
        <taxon>Agaricomycetidae</taxon>
        <taxon>Boletales</taxon>
        <taxon>Boletales incertae sedis</taxon>
        <taxon>Leucogyrophana</taxon>
    </lineage>
</organism>
<accession>A0ACB8B3X4</accession>
<evidence type="ECO:0000313" key="2">
    <source>
        <dbReference type="Proteomes" id="UP000790709"/>
    </source>
</evidence>
<name>A0ACB8B3X4_9AGAM</name>
<dbReference type="Proteomes" id="UP000790709">
    <property type="component" value="Unassembled WGS sequence"/>
</dbReference>
<gene>
    <name evidence="1" type="ORF">BV22DRAFT_799970</name>
</gene>
<reference evidence="1" key="1">
    <citation type="journal article" date="2021" name="New Phytol.">
        <title>Evolutionary innovations through gain and loss of genes in the ectomycorrhizal Boletales.</title>
        <authorList>
            <person name="Wu G."/>
            <person name="Miyauchi S."/>
            <person name="Morin E."/>
            <person name="Kuo A."/>
            <person name="Drula E."/>
            <person name="Varga T."/>
            <person name="Kohler A."/>
            <person name="Feng B."/>
            <person name="Cao Y."/>
            <person name="Lipzen A."/>
            <person name="Daum C."/>
            <person name="Hundley H."/>
            <person name="Pangilinan J."/>
            <person name="Johnson J."/>
            <person name="Barry K."/>
            <person name="LaButti K."/>
            <person name="Ng V."/>
            <person name="Ahrendt S."/>
            <person name="Min B."/>
            <person name="Choi I.G."/>
            <person name="Park H."/>
            <person name="Plett J.M."/>
            <person name="Magnuson J."/>
            <person name="Spatafora J.W."/>
            <person name="Nagy L.G."/>
            <person name="Henrissat B."/>
            <person name="Grigoriev I.V."/>
            <person name="Yang Z.L."/>
            <person name="Xu J."/>
            <person name="Martin F.M."/>
        </authorList>
    </citation>
    <scope>NUCLEOTIDE SEQUENCE</scope>
    <source>
        <strain evidence="1">KUC20120723A-06</strain>
    </source>
</reference>
<sequence length="234" mass="25372">MSTSALSSIALAQIIFKLRYANARYLQIAQQLRCRLHLTHHAKRRAYWVGLRVDITKAQNCPGTAISVKPLPIVDTTRSPATAEWPTLISLRSSAKGRHLSQASQLVHNQLGLQVPAAPRIVISSPGSCLNEIQSRPSAFVPSTITPNGHPRLIIRIPPLPRMAPLCDTDLPTAPIPGAPLLRSKELPVDSDFEMVDVPLKSAGSCKAPSPFPEVLTHPLLSVLELSRSPDPHG</sequence>
<evidence type="ECO:0000313" key="1">
    <source>
        <dbReference type="EMBL" id="KAH7920496.1"/>
    </source>
</evidence>
<comment type="caution">
    <text evidence="1">The sequence shown here is derived from an EMBL/GenBank/DDBJ whole genome shotgun (WGS) entry which is preliminary data.</text>
</comment>
<protein>
    <submittedName>
        <fullName evidence="1">Uncharacterized protein</fullName>
    </submittedName>
</protein>